<sequence>MSTRAHIAILLLFCLGLAQSAAAKSTHDKPWYDWFWPLGERFHAEALKDEYVPFQGAGEIPERPKLHIELGDGFLDTGKLSSGFRVPVLGAVWQPRLWNYVINRSVVQTFDDGAVGRERDTEISNRLDYYANLQLTGTEKILLGLRPTDNNSPGRFTRYTFEGADEDFKNELNVDIETLFFEGDIGSLAPNLDKA</sequence>
<reference evidence="1" key="1">
    <citation type="submission" date="2018-05" db="EMBL/GenBank/DDBJ databases">
        <authorList>
            <person name="Lanie J.A."/>
            <person name="Ng W.-L."/>
            <person name="Kazmierczak K.M."/>
            <person name="Andrzejewski T.M."/>
            <person name="Davidsen T.M."/>
            <person name="Wayne K.J."/>
            <person name="Tettelin H."/>
            <person name="Glass J.I."/>
            <person name="Rusch D."/>
            <person name="Podicherti R."/>
            <person name="Tsui H.-C.T."/>
            <person name="Winkler M.E."/>
        </authorList>
    </citation>
    <scope>NUCLEOTIDE SEQUENCE</scope>
</reference>
<evidence type="ECO:0000313" key="1">
    <source>
        <dbReference type="EMBL" id="SVE44610.1"/>
    </source>
</evidence>
<accession>A0A383DJW6</accession>
<dbReference type="EMBL" id="UINC01217834">
    <property type="protein sequence ID" value="SVE44610.1"/>
    <property type="molecule type" value="Genomic_DNA"/>
</dbReference>
<organism evidence="1">
    <name type="scientific">marine metagenome</name>
    <dbReference type="NCBI Taxonomy" id="408172"/>
    <lineage>
        <taxon>unclassified sequences</taxon>
        <taxon>metagenomes</taxon>
        <taxon>ecological metagenomes</taxon>
    </lineage>
</organism>
<proteinExistence type="predicted"/>
<protein>
    <submittedName>
        <fullName evidence="1">Uncharacterized protein</fullName>
    </submittedName>
</protein>
<feature type="non-terminal residue" evidence="1">
    <location>
        <position position="195"/>
    </location>
</feature>
<gene>
    <name evidence="1" type="ORF">METZ01_LOCUS497464</name>
</gene>
<name>A0A383DJW6_9ZZZZ</name>
<dbReference type="AlphaFoldDB" id="A0A383DJW6"/>